<gene>
    <name evidence="4" type="ORF">SDC9_89164</name>
</gene>
<dbReference type="AlphaFoldDB" id="A0A644ZNG8"/>
<evidence type="ECO:0000256" key="1">
    <source>
        <dbReference type="ARBA" id="ARBA00022987"/>
    </source>
</evidence>
<sequence length="251" mass="28987">MALPGKYIYCFIRETDRISMGNSTIAGFNSPVYTLPFRNISALVSDTNCTEFVPARKNLLSHQHTINKAMENYTVIPVAFGTAAKSREAVEKLIEANYDRFMEQFSHLENKLELGLRVTWEKGFFNEDIENNEIKALKKKVEGKKEEEVLTEKIALGKLVEKVVLSKKDEYAEKIFFPLCSLAAEGKRKENTPIKTVFDAYFLIDKSRCGEFDRRVEELYRPYENKLSFSYTGPWPPYNFVSIRLNMEEEG</sequence>
<comment type="subcellular location">
    <subcellularLocation>
        <location evidence="2">Gas vesicle</location>
    </subcellularLocation>
</comment>
<dbReference type="Pfam" id="PF06386">
    <property type="entry name" value="GvpL_GvpF"/>
    <property type="match status" value="1"/>
</dbReference>
<comment type="caution">
    <text evidence="4">The sequence shown here is derived from an EMBL/GenBank/DDBJ whole genome shotgun (WGS) entry which is preliminary data.</text>
</comment>
<evidence type="ECO:0000256" key="3">
    <source>
        <dbReference type="ARBA" id="ARBA00035643"/>
    </source>
</evidence>
<protein>
    <recommendedName>
        <fullName evidence="5">Gas vesicle synthesis protein GvpL/GvpF</fullName>
    </recommendedName>
</protein>
<name>A0A644ZNG8_9ZZZZ</name>
<evidence type="ECO:0000256" key="2">
    <source>
        <dbReference type="ARBA" id="ARBA00035108"/>
    </source>
</evidence>
<dbReference type="PANTHER" id="PTHR36852:SF1">
    <property type="entry name" value="PROTEIN GVPL 2"/>
    <property type="match status" value="1"/>
</dbReference>
<keyword evidence="1" id="KW-0304">Gas vesicle</keyword>
<dbReference type="EMBL" id="VSSQ01009755">
    <property type="protein sequence ID" value="MPM42499.1"/>
    <property type="molecule type" value="Genomic_DNA"/>
</dbReference>
<evidence type="ECO:0008006" key="5">
    <source>
        <dbReference type="Google" id="ProtNLM"/>
    </source>
</evidence>
<dbReference type="InterPro" id="IPR009430">
    <property type="entry name" value="GvpL/GvpF"/>
</dbReference>
<dbReference type="GO" id="GO:0031411">
    <property type="term" value="C:gas vesicle"/>
    <property type="evidence" value="ECO:0007669"/>
    <property type="project" value="UniProtKB-SubCell"/>
</dbReference>
<proteinExistence type="inferred from homology"/>
<comment type="similarity">
    <text evidence="3">Belongs to the gas vesicle GvpF/GvpL family.</text>
</comment>
<evidence type="ECO:0000313" key="4">
    <source>
        <dbReference type="EMBL" id="MPM42499.1"/>
    </source>
</evidence>
<dbReference type="GO" id="GO:0031412">
    <property type="term" value="P:gas vesicle organization"/>
    <property type="evidence" value="ECO:0007669"/>
    <property type="project" value="InterPro"/>
</dbReference>
<dbReference type="PANTHER" id="PTHR36852">
    <property type="entry name" value="PROTEIN GVPL 2"/>
    <property type="match status" value="1"/>
</dbReference>
<accession>A0A644ZNG8</accession>
<reference evidence="4" key="1">
    <citation type="submission" date="2019-08" db="EMBL/GenBank/DDBJ databases">
        <authorList>
            <person name="Kucharzyk K."/>
            <person name="Murdoch R.W."/>
            <person name="Higgins S."/>
            <person name="Loffler F."/>
        </authorList>
    </citation>
    <scope>NUCLEOTIDE SEQUENCE</scope>
</reference>
<organism evidence="4">
    <name type="scientific">bioreactor metagenome</name>
    <dbReference type="NCBI Taxonomy" id="1076179"/>
    <lineage>
        <taxon>unclassified sequences</taxon>
        <taxon>metagenomes</taxon>
        <taxon>ecological metagenomes</taxon>
    </lineage>
</organism>